<name>A0ACC6PL41_9ACTN</name>
<proteinExistence type="predicted"/>
<keyword evidence="2" id="KW-1185">Reference proteome</keyword>
<gene>
    <name evidence="1" type="ORF">WKI67_01285</name>
</gene>
<accession>A0ACC6PL41</accession>
<comment type="caution">
    <text evidence="1">The sequence shown here is derived from an EMBL/GenBank/DDBJ whole genome shotgun (WGS) entry which is preliminary data.</text>
</comment>
<dbReference type="EMBL" id="JBBKAJ010000004">
    <property type="protein sequence ID" value="MEJ8632119.1"/>
    <property type="molecule type" value="Genomic_DNA"/>
</dbReference>
<sequence length="462" mass="51431">MTRSSQMIESLPNSERFTPPRPRTSRQDRSLRGISRDLDLAPLRRPPIRPNFGRRHAVGQSHPATHPAGRLQALPHERFTQGCRNASPLFREVRDQGSRGERAGVNRYIRQLKQGIETAPQAPALPKPRRGTALGDDAPRPPSTTRSPRTQDGPGRLPWARQARRARPSLRRPPARPTRPGPLRLDRTRPQQRPAIATAPQNLTTSPSQDQRQSPLRSTPTVTGVALSRASVWRLLTGRLGWSLQRPERRAVERNESEIARWIAHEWPRGGGEHTRLDRLPRRSDVSLLPQIRRTYAPRGLTPCGTGSTGARLDGCGSWLSRRRPCHRGPWLCFHLKPRSYDTARSSKSWNSSRCSTAGNGWTSLPATRGCQSVLRMRFSTATWPSDADHATGSTNSAHPSAKTRHAPRNGTSRRAHILIMIAAGSHAKAGQYLRCTSFLYDGGAASGNRWPNGWSEGRLTI</sequence>
<evidence type="ECO:0000313" key="1">
    <source>
        <dbReference type="EMBL" id="MEJ8632119.1"/>
    </source>
</evidence>
<evidence type="ECO:0000313" key="2">
    <source>
        <dbReference type="Proteomes" id="UP001377168"/>
    </source>
</evidence>
<protein>
    <submittedName>
        <fullName evidence="1">Winged helix-turn-helix domain-containing protein</fullName>
    </submittedName>
</protein>
<reference evidence="1" key="1">
    <citation type="submission" date="2024-03" db="EMBL/GenBank/DDBJ databases">
        <title>Novel Streptomyces species of biotechnological and ecological value are a feature of Machair soil.</title>
        <authorList>
            <person name="Prole J.R."/>
            <person name="Goodfellow M."/>
            <person name="Allenby N."/>
            <person name="Ward A.C."/>
        </authorList>
    </citation>
    <scope>NUCLEOTIDE SEQUENCE</scope>
    <source>
        <strain evidence="1">MS2.AVA.5</strain>
    </source>
</reference>
<organism evidence="1 2">
    <name type="scientific">Streptomyces achmelvichensis</name>
    <dbReference type="NCBI Taxonomy" id="3134111"/>
    <lineage>
        <taxon>Bacteria</taxon>
        <taxon>Bacillati</taxon>
        <taxon>Actinomycetota</taxon>
        <taxon>Actinomycetes</taxon>
        <taxon>Kitasatosporales</taxon>
        <taxon>Streptomycetaceae</taxon>
        <taxon>Streptomyces</taxon>
    </lineage>
</organism>
<dbReference type="Proteomes" id="UP001377168">
    <property type="component" value="Unassembled WGS sequence"/>
</dbReference>